<dbReference type="EMBL" id="HBEA01017495">
    <property type="protein sequence ID" value="CAD8263780.1"/>
    <property type="molecule type" value="Transcribed_RNA"/>
</dbReference>
<sequence>MQDAMDIEADASDLDAEFRPSFRRLEAGGTLRFRNYRPRDERLRAHFEKTQRAALYLQLEEEDEGSEQEDGKALSPFERALKEQTSKQDSSVVQIAPRKATWDLKRDIEKKLGDLERQTQRAIVEILRERVAKKDEADGSDEADDDLE</sequence>
<evidence type="ECO:0000313" key="1">
    <source>
        <dbReference type="EMBL" id="CAD8263780.1"/>
    </source>
</evidence>
<proteinExistence type="predicted"/>
<dbReference type="InterPro" id="IPR013169">
    <property type="entry name" value="mRNA_splic_Cwf18-like"/>
</dbReference>
<dbReference type="GO" id="GO:0071014">
    <property type="term" value="C:post-mRNA release spliceosomal complex"/>
    <property type="evidence" value="ECO:0007669"/>
    <property type="project" value="TreeGrafter"/>
</dbReference>
<organism evidence="1">
    <name type="scientific">Pinguiococcus pyrenoidosus</name>
    <dbReference type="NCBI Taxonomy" id="172671"/>
    <lineage>
        <taxon>Eukaryota</taxon>
        <taxon>Sar</taxon>
        <taxon>Stramenopiles</taxon>
        <taxon>Ochrophyta</taxon>
        <taxon>Pinguiophyceae</taxon>
        <taxon>Pinguiochrysidales</taxon>
        <taxon>Pinguiochrysidaceae</taxon>
        <taxon>Pinguiococcus</taxon>
    </lineage>
</organism>
<protein>
    <recommendedName>
        <fullName evidence="2">Coiled-coil domain-containing protein 12</fullName>
    </recommendedName>
</protein>
<name>A0A7R9UED8_9STRA</name>
<dbReference type="PANTHER" id="PTHR31551">
    <property type="entry name" value="PRE-MRNA-SPLICING FACTOR CWF18"/>
    <property type="match status" value="1"/>
</dbReference>
<dbReference type="GO" id="GO:0005684">
    <property type="term" value="C:U2-type spliceosomal complex"/>
    <property type="evidence" value="ECO:0007669"/>
    <property type="project" value="TreeGrafter"/>
</dbReference>
<evidence type="ECO:0008006" key="2">
    <source>
        <dbReference type="Google" id="ProtNLM"/>
    </source>
</evidence>
<dbReference type="AlphaFoldDB" id="A0A7R9UED8"/>
<reference evidence="1" key="1">
    <citation type="submission" date="2021-01" db="EMBL/GenBank/DDBJ databases">
        <authorList>
            <person name="Corre E."/>
            <person name="Pelletier E."/>
            <person name="Niang G."/>
            <person name="Scheremetjew M."/>
            <person name="Finn R."/>
            <person name="Kale V."/>
            <person name="Holt S."/>
            <person name="Cochrane G."/>
            <person name="Meng A."/>
            <person name="Brown T."/>
            <person name="Cohen L."/>
        </authorList>
    </citation>
    <scope>NUCLEOTIDE SEQUENCE</scope>
    <source>
        <strain evidence="1">CCMP2078</strain>
    </source>
</reference>
<dbReference type="PANTHER" id="PTHR31551:SF1">
    <property type="entry name" value="COILED-COIL DOMAIN-CONTAINING PROTEIN 12"/>
    <property type="match status" value="1"/>
</dbReference>
<accession>A0A7R9UED8</accession>
<gene>
    <name evidence="1" type="ORF">PPYR1160_LOCUS13282</name>
</gene>
<dbReference type="Pfam" id="PF08315">
    <property type="entry name" value="cwf18"/>
    <property type="match status" value="1"/>
</dbReference>